<organism evidence="3">
    <name type="scientific">Soboliphyme baturini</name>
    <dbReference type="NCBI Taxonomy" id="241478"/>
    <lineage>
        <taxon>Eukaryota</taxon>
        <taxon>Metazoa</taxon>
        <taxon>Ecdysozoa</taxon>
        <taxon>Nematoda</taxon>
        <taxon>Enoplea</taxon>
        <taxon>Dorylaimia</taxon>
        <taxon>Dioctophymatida</taxon>
        <taxon>Dioctophymatoidea</taxon>
        <taxon>Soboliphymatidae</taxon>
        <taxon>Soboliphyme</taxon>
    </lineage>
</organism>
<sequence length="90" mass="10435">MDADITGRVGLNLETRCFQTENKKLAEEVQRFRSQFAKVNEIDAKVAKAYREVCALLTGYQCKIKNETIFADQSTFENAEREFGFRLMKM</sequence>
<evidence type="ECO:0000313" key="2">
    <source>
        <dbReference type="Proteomes" id="UP000270296"/>
    </source>
</evidence>
<protein>
    <submittedName>
        <fullName evidence="1 3">Uncharacterized protein</fullName>
    </submittedName>
</protein>
<reference evidence="3" key="1">
    <citation type="submission" date="2016-06" db="UniProtKB">
        <authorList>
            <consortium name="WormBaseParasite"/>
        </authorList>
    </citation>
    <scope>IDENTIFICATION</scope>
</reference>
<name>A0A183J787_9BILA</name>
<evidence type="ECO:0000313" key="1">
    <source>
        <dbReference type="EMBL" id="VDP42526.1"/>
    </source>
</evidence>
<dbReference type="AlphaFoldDB" id="A0A183J787"/>
<reference evidence="1 2" key="2">
    <citation type="submission" date="2018-11" db="EMBL/GenBank/DDBJ databases">
        <authorList>
            <consortium name="Pathogen Informatics"/>
        </authorList>
    </citation>
    <scope>NUCLEOTIDE SEQUENCE [LARGE SCALE GENOMIC DNA]</scope>
</reference>
<accession>A0A183J787</accession>
<dbReference type="WBParaSite" id="SBAD_0001212601-mRNA-1">
    <property type="protein sequence ID" value="SBAD_0001212601-mRNA-1"/>
    <property type="gene ID" value="SBAD_0001212601"/>
</dbReference>
<keyword evidence="2" id="KW-1185">Reference proteome</keyword>
<evidence type="ECO:0000313" key="3">
    <source>
        <dbReference type="WBParaSite" id="SBAD_0001212601-mRNA-1"/>
    </source>
</evidence>
<gene>
    <name evidence="1" type="ORF">SBAD_LOCUS11735</name>
</gene>
<proteinExistence type="predicted"/>
<dbReference type="Proteomes" id="UP000270296">
    <property type="component" value="Unassembled WGS sequence"/>
</dbReference>
<dbReference type="EMBL" id="UZAM01016269">
    <property type="protein sequence ID" value="VDP42526.1"/>
    <property type="molecule type" value="Genomic_DNA"/>
</dbReference>